<dbReference type="InterPro" id="IPR011936">
    <property type="entry name" value="Myxo_disulph_rpt"/>
</dbReference>
<keyword evidence="1" id="KW-0732">Signal</keyword>
<keyword evidence="5" id="KW-1185">Reference proteome</keyword>
<protein>
    <recommendedName>
        <fullName evidence="6">Right handed beta helix domain-containing protein</fullName>
    </recommendedName>
</protein>
<evidence type="ECO:0000256" key="1">
    <source>
        <dbReference type="ARBA" id="ARBA00022729"/>
    </source>
</evidence>
<evidence type="ECO:0000256" key="3">
    <source>
        <dbReference type="ARBA" id="ARBA00023157"/>
    </source>
</evidence>
<accession>A0A5B8XY05</accession>
<evidence type="ECO:0000313" key="4">
    <source>
        <dbReference type="EMBL" id="QED30067.1"/>
    </source>
</evidence>
<dbReference type="SUPFAM" id="SSF51126">
    <property type="entry name" value="Pectin lyase-like"/>
    <property type="match status" value="1"/>
</dbReference>
<dbReference type="NCBIfam" id="NF041518">
    <property type="entry name" value="choice_anch_Q"/>
    <property type="match status" value="1"/>
</dbReference>
<evidence type="ECO:0008006" key="6">
    <source>
        <dbReference type="Google" id="ProtNLM"/>
    </source>
</evidence>
<name>A0A5B8XY05_9DELT</name>
<organism evidence="4 5">
    <name type="scientific">Microvenator marinus</name>
    <dbReference type="NCBI Taxonomy" id="2600177"/>
    <lineage>
        <taxon>Bacteria</taxon>
        <taxon>Deltaproteobacteria</taxon>
        <taxon>Bradymonadales</taxon>
        <taxon>Microvenatoraceae</taxon>
        <taxon>Microvenator</taxon>
    </lineage>
</organism>
<dbReference type="KEGG" id="bbae:FRD01_23090"/>
<sequence length="750" mass="76214">MRQHMQNLPQVRPLHSHILSMWAKASLLAMVILLGCGDETSGTPPECVGEDCTPDFCGNGVLDAIETDVDCGGELCDACDIGKRCISATDCESGLCPVGRCLDPNAPEPACTSPDDCSSGICLGGQCQPSRCDDERLNGSETDVDCGGLTCDGCSVGLRCEADPDCASDICLNGFCRNDRCGDGQINEDEVCDDGNRQDGDTCSADCSEVTCRVGADLLTIQDGLSAGCPVIVLGAGEFSENLVIEQPVELVGQGAEETRITASGIGTVVDVRASGVILSNLSVSGGEGPEGAGIKVAAGAELLIQGGVVENNLAYERGAGILVLGQLSMVDSKVRGNRLEGSTEGVGGAGVFAEGATLDFENVEVRENTIELTGVVSASGAGLYLAQAQFGAEGLSLEDNTINVLEAPAEPMSLGGAALAAVESQILVPTGFVASGNSIQGVTGEGGAEGIVIWAQDSSLVIIDGLIQDTQMAVEGMDLRGVAISGSGELELSGTTLENSTLADTGVVAGHIFWSGNADLANVYMRAPSGTWSSAESLGLYMVLVEGDFGAPGLNLIGSDIASNSADGSVFRLEAESEDATTFVQRSSIAGPAAGYVSAGADLLLDFENSTVAAGIGLVGPGSAVVRLRNATVVGGLQLDAGQNAQVANSIVDAEQACVAADGAIVSLGFNLFTGTGCPNNNDLAVADANLLPLGYVDSETATFEPEAFSLAVNAGNPTGCAGIDGEILTVDQRGVLRENRCDIGAHEK</sequence>
<evidence type="ECO:0000256" key="2">
    <source>
        <dbReference type="ARBA" id="ARBA00022737"/>
    </source>
</evidence>
<gene>
    <name evidence="4" type="ORF">FRD01_23090</name>
</gene>
<keyword evidence="2" id="KW-0677">Repeat</keyword>
<dbReference type="OrthoDB" id="5502030at2"/>
<reference evidence="4 5" key="1">
    <citation type="submission" date="2019-08" db="EMBL/GenBank/DDBJ databases">
        <authorList>
            <person name="Liang Q."/>
        </authorList>
    </citation>
    <scope>NUCLEOTIDE SEQUENCE [LARGE SCALE GENOMIC DNA]</scope>
    <source>
        <strain evidence="4 5">V1718</strain>
    </source>
</reference>
<dbReference type="InterPro" id="IPR059226">
    <property type="entry name" value="Choice_anch_Q_dom"/>
</dbReference>
<dbReference type="InterPro" id="IPR011050">
    <property type="entry name" value="Pectin_lyase_fold/virulence"/>
</dbReference>
<evidence type="ECO:0000313" key="5">
    <source>
        <dbReference type="Proteomes" id="UP000321595"/>
    </source>
</evidence>
<dbReference type="NCBIfam" id="TIGR02232">
    <property type="entry name" value="myxo_disulf_rpt"/>
    <property type="match status" value="1"/>
</dbReference>
<dbReference type="InterPro" id="IPR012334">
    <property type="entry name" value="Pectin_lyas_fold"/>
</dbReference>
<keyword evidence="3" id="KW-1015">Disulfide bond</keyword>
<dbReference type="Proteomes" id="UP000321595">
    <property type="component" value="Chromosome"/>
</dbReference>
<dbReference type="AlphaFoldDB" id="A0A5B8XY05"/>
<dbReference type="EMBL" id="CP042467">
    <property type="protein sequence ID" value="QED30067.1"/>
    <property type="molecule type" value="Genomic_DNA"/>
</dbReference>
<dbReference type="Gene3D" id="2.160.20.10">
    <property type="entry name" value="Single-stranded right-handed beta-helix, Pectin lyase-like"/>
    <property type="match status" value="1"/>
</dbReference>
<proteinExistence type="predicted"/>